<dbReference type="GO" id="GO:0019752">
    <property type="term" value="P:carboxylic acid metabolic process"/>
    <property type="evidence" value="ECO:0007669"/>
    <property type="project" value="InterPro"/>
</dbReference>
<dbReference type="SUPFAM" id="SSF51569">
    <property type="entry name" value="Aldolase"/>
    <property type="match status" value="1"/>
</dbReference>
<reference evidence="4 6" key="1">
    <citation type="submission" date="2019-07" db="EMBL/GenBank/DDBJ databases">
        <title>Whole genome shotgun sequence of Clostridium butyricum NBRC 3858.</title>
        <authorList>
            <person name="Hosoyama A."/>
            <person name="Uohara A."/>
            <person name="Ohji S."/>
            <person name="Ichikawa N."/>
        </authorList>
    </citation>
    <scope>NUCLEOTIDE SEQUENCE [LARGE SCALE GENOMIC DNA]</scope>
    <source>
        <strain evidence="4 6">NBRC 3858</strain>
    </source>
</reference>
<dbReference type="Gene3D" id="3.20.20.70">
    <property type="entry name" value="Aldolase class I"/>
    <property type="match status" value="1"/>
</dbReference>
<dbReference type="Pfam" id="PF00682">
    <property type="entry name" value="HMGL-like"/>
    <property type="match status" value="1"/>
</dbReference>
<dbReference type="RefSeq" id="WP_024041266.1">
    <property type="nucleotide sequence ID" value="NZ_BKBB01000006.1"/>
</dbReference>
<comment type="similarity">
    <text evidence="2">Belongs to the alpha-IPM synthase/homocitrate synthase family.</text>
</comment>
<evidence type="ECO:0000313" key="5">
    <source>
        <dbReference type="EMBL" id="NAS18387.1"/>
    </source>
</evidence>
<evidence type="ECO:0000313" key="7">
    <source>
        <dbReference type="Proteomes" id="UP000474042"/>
    </source>
</evidence>
<accession>A0A512TNM3</accession>
<organism evidence="4 6">
    <name type="scientific">Clostridium butyricum</name>
    <dbReference type="NCBI Taxonomy" id="1492"/>
    <lineage>
        <taxon>Bacteria</taxon>
        <taxon>Bacillati</taxon>
        <taxon>Bacillota</taxon>
        <taxon>Clostridia</taxon>
        <taxon>Eubacteriales</taxon>
        <taxon>Clostridiaceae</taxon>
        <taxon>Clostridium</taxon>
    </lineage>
</organism>
<dbReference type="PROSITE" id="PS00816">
    <property type="entry name" value="AIPM_HOMOCIT_SYNTH_2"/>
    <property type="match status" value="1"/>
</dbReference>
<gene>
    <name evidence="4" type="primary">nifV_1</name>
    <name evidence="4" type="ORF">CBU02nite_21040</name>
    <name evidence="5" type="ORF">GND98_011040</name>
</gene>
<proteinExistence type="inferred from homology"/>
<keyword evidence="1 2" id="KW-0808">Transferase</keyword>
<dbReference type="InterPro" id="IPR013785">
    <property type="entry name" value="Aldolase_TIM"/>
</dbReference>
<sequence>MKRNVNIVDTTLRDGEQSAGKAFTIEQKLKIAKYLDDNGIYQIECGIPAMGCLEQEIIKAIKANTKNALISTWNRLNIDDIKASMNCKPHIIHISVPVSDLQIYENLNKDKKWIEENLIKCIYYTKEHGYDVTVGLEDASRADIKYIIELSSLIEKLGVNRIRYSDTVGILSLLKTKNVVNEIRRNSNLKVEIHAHNDFGMALGISVEAVKNGAEFVDCTLDGIGERTGNCSLQEFLKISRNFECDYEMNNDNVIKKRLLDIIKN</sequence>
<dbReference type="AlphaFoldDB" id="A0A512TNM3"/>
<protein>
    <submittedName>
        <fullName evidence="4">Homocitrate synthase</fullName>
    </submittedName>
</protein>
<name>A0A512TNM3_CLOBU</name>
<dbReference type="GO" id="GO:0046912">
    <property type="term" value="F:acyltransferase activity, acyl groups converted into alkyl on transfer"/>
    <property type="evidence" value="ECO:0007669"/>
    <property type="project" value="InterPro"/>
</dbReference>
<dbReference type="PANTHER" id="PTHR42880:SF1">
    <property type="entry name" value="ISOPROPYLMALATE_HOMOCITRATE_CITRAMALATE SYNTHASE FAMILY PROTEIN"/>
    <property type="match status" value="1"/>
</dbReference>
<evidence type="ECO:0000313" key="4">
    <source>
        <dbReference type="EMBL" id="GEQ21598.1"/>
    </source>
</evidence>
<dbReference type="Proteomes" id="UP000321089">
    <property type="component" value="Unassembled WGS sequence"/>
</dbReference>
<reference evidence="5 7" key="2">
    <citation type="submission" date="2020-01" db="EMBL/GenBank/DDBJ databases">
        <title>Genome sequence of a 1,3-propanediol producer, Clostridium butyricum S3.</title>
        <authorList>
            <person name="Zhou J."/>
        </authorList>
    </citation>
    <scope>NUCLEOTIDE SEQUENCE [LARGE SCALE GENOMIC DNA]</scope>
    <source>
        <strain evidence="5 7">S3</strain>
    </source>
</reference>
<feature type="domain" description="Pyruvate carboxyltransferase" evidence="3">
    <location>
        <begin position="5"/>
        <end position="255"/>
    </location>
</feature>
<dbReference type="Proteomes" id="UP000474042">
    <property type="component" value="Unassembled WGS sequence"/>
</dbReference>
<comment type="caution">
    <text evidence="4">The sequence shown here is derived from an EMBL/GenBank/DDBJ whole genome shotgun (WGS) entry which is preliminary data.</text>
</comment>
<dbReference type="PROSITE" id="PS00815">
    <property type="entry name" value="AIPM_HOMOCIT_SYNTH_1"/>
    <property type="match status" value="1"/>
</dbReference>
<dbReference type="InterPro" id="IPR000891">
    <property type="entry name" value="PYR_CT"/>
</dbReference>
<evidence type="ECO:0000256" key="2">
    <source>
        <dbReference type="RuleBase" id="RU003523"/>
    </source>
</evidence>
<evidence type="ECO:0000313" key="6">
    <source>
        <dbReference type="Proteomes" id="UP000321089"/>
    </source>
</evidence>
<dbReference type="PANTHER" id="PTHR42880">
    <property type="entry name" value="HOMOCITRATE SYNTHASE"/>
    <property type="match status" value="1"/>
</dbReference>
<dbReference type="InterPro" id="IPR002034">
    <property type="entry name" value="AIPM/Hcit_synth_CS"/>
</dbReference>
<dbReference type="EMBL" id="BKBC01000027">
    <property type="protein sequence ID" value="GEQ21598.1"/>
    <property type="molecule type" value="Genomic_DNA"/>
</dbReference>
<dbReference type="EMBL" id="WOFV02000032">
    <property type="protein sequence ID" value="NAS18387.1"/>
    <property type="molecule type" value="Genomic_DNA"/>
</dbReference>
<dbReference type="PROSITE" id="PS50991">
    <property type="entry name" value="PYR_CT"/>
    <property type="match status" value="1"/>
</dbReference>
<evidence type="ECO:0000259" key="3">
    <source>
        <dbReference type="PROSITE" id="PS50991"/>
    </source>
</evidence>
<evidence type="ECO:0000256" key="1">
    <source>
        <dbReference type="ARBA" id="ARBA00022679"/>
    </source>
</evidence>